<dbReference type="EMBL" id="RBSQ01000509">
    <property type="protein sequence ID" value="RMS56490.1"/>
    <property type="molecule type" value="Genomic_DNA"/>
</dbReference>
<sequence length="862" mass="91620">MGADRVAVDLPRLFAGALFLLADQRAEALLELVHGAVGGLLHLRGDQPVALLQVGLAGHRLEQLAERRRRSGENAQHVGGLGDIGDRHHGEVGEQVVPLPQVVLEIQATHVEGQVGGVAGIVQVAPEHPLFLGDGAGLAEAGGEEHLAIAAVGEEAAERVGERLAALAREHQRRVAAGGVADAEVGHVLGQPLPLDPVVDPLRHRQLLQLAAQVLDQVLVQARRRRPSFEQRVEVRVQRLALFRREVARQVAFPVEADPGLDEVGVVMVRAAEHQVGLQALVEEIAAAAGAQLFLDAGHQARGEHRDQQLAVDAGGLLAEHVALVQPVAFGPARRVAGEILHRVELWQYGQDVALGRAQRLDAARQRVDALVDRGDVALVGAVAGDPYRRHRQHHQRGGAQRADGQPLAAALDLRVGADQAAFAERHFAEQPLDEVAAPGSGLPRQVLAVEVHRLRHAADQAVDRTAFLGSAGEVQAAQQRAFLVGVGLEHAVEELAEAFAQGGELLREAVDQVAPRRVALLLQAFHQARGETLFEQGEFAVEHRQRAFRALAVVEGEGHPPDLRAFLAVQAVEELHEARHQVELGQHHVDREAHPELLVQLLDACADRLGMGGALGVAAQQQVGKADGDERAIDGAALALGLEQVEEAQPGGLVHLGVAVLGGIAAGGVQQHRFVGEPPVAVARAADPADRPGAHLCGEREVQAGIHQRGGLARTGRADDHVPGQLVQVAPLAAAQLGPLEQGQGPAEERHVEQLALEYLAEWLEEAGEEEGFPGALVLGEDHAGLFRDVLQSAHLVADAGDHAGQPDREAAPVLYHEAVAGAERQDRRDEEAEGAPDERAGGQQQVKEDGSDGLHCRHVF</sequence>
<protein>
    <submittedName>
        <fullName evidence="2">Uncharacterized protein</fullName>
    </submittedName>
</protein>
<feature type="region of interest" description="Disordered" evidence="1">
    <location>
        <begin position="823"/>
        <end position="862"/>
    </location>
</feature>
<organism evidence="2 3">
    <name type="scientific">Pseudomonas aeruginosa</name>
    <dbReference type="NCBI Taxonomy" id="287"/>
    <lineage>
        <taxon>Bacteria</taxon>
        <taxon>Pseudomonadati</taxon>
        <taxon>Pseudomonadota</taxon>
        <taxon>Gammaproteobacteria</taxon>
        <taxon>Pseudomonadales</taxon>
        <taxon>Pseudomonadaceae</taxon>
        <taxon>Pseudomonas</taxon>
    </lineage>
</organism>
<name>A0A3M5E4E8_PSEAI</name>
<feature type="compositionally biased region" description="Basic and acidic residues" evidence="1">
    <location>
        <begin position="825"/>
        <end position="862"/>
    </location>
</feature>
<gene>
    <name evidence="2" type="ORF">ALP65_04565</name>
</gene>
<evidence type="ECO:0000256" key="1">
    <source>
        <dbReference type="SAM" id="MobiDB-lite"/>
    </source>
</evidence>
<comment type="caution">
    <text evidence="2">The sequence shown here is derived from an EMBL/GenBank/DDBJ whole genome shotgun (WGS) entry which is preliminary data.</text>
</comment>
<reference evidence="2 3" key="1">
    <citation type="submission" date="2018-08" db="EMBL/GenBank/DDBJ databases">
        <title>Recombination of ecologically and evolutionarily significant loci maintains genetic cohesion in the Pseudomonas syringae species complex.</title>
        <authorList>
            <person name="Dillon M."/>
            <person name="Thakur S."/>
            <person name="Almeida R.N.D."/>
            <person name="Weir B.S."/>
            <person name="Guttman D.S."/>
        </authorList>
    </citation>
    <scope>NUCLEOTIDE SEQUENCE [LARGE SCALE GENOMIC DNA]</scope>
    <source>
        <strain evidence="2 3">ICMP 7846</strain>
    </source>
</reference>
<accession>A0A3M5E4E8</accession>
<evidence type="ECO:0000313" key="2">
    <source>
        <dbReference type="EMBL" id="RMS56490.1"/>
    </source>
</evidence>
<evidence type="ECO:0000313" key="3">
    <source>
        <dbReference type="Proteomes" id="UP000270834"/>
    </source>
</evidence>
<dbReference type="AlphaFoldDB" id="A0A3M5E4E8"/>
<proteinExistence type="predicted"/>
<dbReference type="Proteomes" id="UP000270834">
    <property type="component" value="Unassembled WGS sequence"/>
</dbReference>